<accession>A0AB34FA44</accession>
<sequence>MKRKSTTIRGRFSQYLNKARPPSGSSVDFEIRALDGDDTAVQLRRLPPKLGPVSPQQRIAELTEEIRQLTCELKYYQTLTDQVLLRIMPVVHLHSSSLFALVQKCNARIEQARAEQGYSERINHMGSSDGRQRG</sequence>
<gene>
    <name evidence="1" type="ORF">O9K51_11386</name>
</gene>
<protein>
    <submittedName>
        <fullName evidence="1">Uncharacterized protein</fullName>
    </submittedName>
</protein>
<dbReference type="EMBL" id="JAQHRD010000032">
    <property type="protein sequence ID" value="KAJ6436074.1"/>
    <property type="molecule type" value="Genomic_DNA"/>
</dbReference>
<organism evidence="1 2">
    <name type="scientific">Purpureocillium lavendulum</name>
    <dbReference type="NCBI Taxonomy" id="1247861"/>
    <lineage>
        <taxon>Eukaryota</taxon>
        <taxon>Fungi</taxon>
        <taxon>Dikarya</taxon>
        <taxon>Ascomycota</taxon>
        <taxon>Pezizomycotina</taxon>
        <taxon>Sordariomycetes</taxon>
        <taxon>Hypocreomycetidae</taxon>
        <taxon>Hypocreales</taxon>
        <taxon>Ophiocordycipitaceae</taxon>
        <taxon>Purpureocillium</taxon>
    </lineage>
</organism>
<keyword evidence="2" id="KW-1185">Reference proteome</keyword>
<dbReference type="Proteomes" id="UP001163105">
    <property type="component" value="Unassembled WGS sequence"/>
</dbReference>
<proteinExistence type="predicted"/>
<evidence type="ECO:0000313" key="2">
    <source>
        <dbReference type="Proteomes" id="UP001163105"/>
    </source>
</evidence>
<dbReference type="AlphaFoldDB" id="A0AB34FA44"/>
<name>A0AB34FA44_9HYPO</name>
<reference evidence="1" key="1">
    <citation type="submission" date="2023-01" db="EMBL/GenBank/DDBJ databases">
        <title>The growth and conidiation of Purpureocillium lavendulum are regulated by nitrogen source and histone H3K14 acetylation.</title>
        <authorList>
            <person name="Tang P."/>
            <person name="Han J."/>
            <person name="Zhang C."/>
            <person name="Tang P."/>
            <person name="Qi F."/>
            <person name="Zhang K."/>
            <person name="Liang L."/>
        </authorList>
    </citation>
    <scope>NUCLEOTIDE SEQUENCE</scope>
    <source>
        <strain evidence="1">YMF1.00683</strain>
    </source>
</reference>
<comment type="caution">
    <text evidence="1">The sequence shown here is derived from an EMBL/GenBank/DDBJ whole genome shotgun (WGS) entry which is preliminary data.</text>
</comment>
<evidence type="ECO:0000313" key="1">
    <source>
        <dbReference type="EMBL" id="KAJ6436074.1"/>
    </source>
</evidence>